<feature type="signal peptide" evidence="11">
    <location>
        <begin position="1"/>
        <end position="21"/>
    </location>
</feature>
<dbReference type="InterPro" id="IPR006664">
    <property type="entry name" value="OMP_bac"/>
</dbReference>
<keyword evidence="7" id="KW-0626">Porin</keyword>
<dbReference type="SUPFAM" id="SSF103088">
    <property type="entry name" value="OmpA-like"/>
    <property type="match status" value="1"/>
</dbReference>
<comment type="caution">
    <text evidence="13">The sequence shown here is derived from an EMBL/GenBank/DDBJ whole genome shotgun (WGS) entry which is preliminary data.</text>
</comment>
<evidence type="ECO:0000256" key="1">
    <source>
        <dbReference type="ARBA" id="ARBA00004571"/>
    </source>
</evidence>
<evidence type="ECO:0000256" key="6">
    <source>
        <dbReference type="ARBA" id="ARBA00023065"/>
    </source>
</evidence>
<dbReference type="InterPro" id="IPR036737">
    <property type="entry name" value="OmpA-like_sf"/>
</dbReference>
<dbReference type="GO" id="GO:0015288">
    <property type="term" value="F:porin activity"/>
    <property type="evidence" value="ECO:0007669"/>
    <property type="project" value="UniProtKB-KW"/>
</dbReference>
<dbReference type="InterPro" id="IPR006665">
    <property type="entry name" value="OmpA-like"/>
</dbReference>
<protein>
    <submittedName>
        <fullName evidence="13">OmpA family protein</fullName>
    </submittedName>
</protein>
<dbReference type="CDD" id="cd07185">
    <property type="entry name" value="OmpA_C-like"/>
    <property type="match status" value="1"/>
</dbReference>
<evidence type="ECO:0000313" key="14">
    <source>
        <dbReference type="Proteomes" id="UP000631034"/>
    </source>
</evidence>
<proteinExistence type="predicted"/>
<dbReference type="GO" id="GO:0009279">
    <property type="term" value="C:cell outer membrane"/>
    <property type="evidence" value="ECO:0007669"/>
    <property type="project" value="UniProtKB-SubCell"/>
</dbReference>
<evidence type="ECO:0000256" key="11">
    <source>
        <dbReference type="SAM" id="SignalP"/>
    </source>
</evidence>
<dbReference type="Pfam" id="PF13505">
    <property type="entry name" value="OMP_b-brl"/>
    <property type="match status" value="1"/>
</dbReference>
<dbReference type="AlphaFoldDB" id="A0A8J6Z179"/>
<evidence type="ECO:0000256" key="8">
    <source>
        <dbReference type="ARBA" id="ARBA00023136"/>
    </source>
</evidence>
<gene>
    <name evidence="13" type="ORF">IHV25_09535</name>
</gene>
<dbReference type="InterPro" id="IPR050330">
    <property type="entry name" value="Bact_OuterMem_StrucFunc"/>
</dbReference>
<keyword evidence="2" id="KW-0813">Transport</keyword>
<evidence type="ECO:0000256" key="9">
    <source>
        <dbReference type="ARBA" id="ARBA00023237"/>
    </source>
</evidence>
<keyword evidence="3" id="KW-1134">Transmembrane beta strand</keyword>
<evidence type="ECO:0000256" key="7">
    <source>
        <dbReference type="ARBA" id="ARBA00023114"/>
    </source>
</evidence>
<sequence length="337" mass="35492">MRKIFSSLALAGVVAVAPAIAGAQTPEGPYVAIHGGVNWMQDADVTSEGITLKSKKDTGYAVGGAIGYAFGNVGFGSPRVEFEGTWRSNGIDSLKWGGVNYLEKKNIDINTAALMVNALFDFDTGTALYPYIGGGVGAVLGWIDMPRGVKDGSDTAFGYQGIAGVGYNITDNFGMTVDYRYLGTTSFKDGGVKYEGLGNHTVMVGLRYAFGAPAAAPAPVAQQEVYAVPDSYMVFFDFDRSNVTPEAAGIIAQAASNAQSKGSSVINVTGHTDTVGSQAYNLRLSQRRAESVMAELERNGIPRSAIAVYAKGKSEPLVATGDGVREPQNRRVVIVLN</sequence>
<evidence type="ECO:0000313" key="13">
    <source>
        <dbReference type="EMBL" id="MBE1237883.1"/>
    </source>
</evidence>
<evidence type="ECO:0000259" key="12">
    <source>
        <dbReference type="PROSITE" id="PS51123"/>
    </source>
</evidence>
<dbReference type="PANTHER" id="PTHR30329">
    <property type="entry name" value="STATOR ELEMENT OF FLAGELLAR MOTOR COMPLEX"/>
    <property type="match status" value="1"/>
</dbReference>
<evidence type="ECO:0000256" key="2">
    <source>
        <dbReference type="ARBA" id="ARBA00022448"/>
    </source>
</evidence>
<keyword evidence="8 10" id="KW-0472">Membrane</keyword>
<dbReference type="EMBL" id="JACZHT010000008">
    <property type="protein sequence ID" value="MBE1237883.1"/>
    <property type="molecule type" value="Genomic_DNA"/>
</dbReference>
<evidence type="ECO:0000256" key="4">
    <source>
        <dbReference type="ARBA" id="ARBA00022692"/>
    </source>
</evidence>
<dbReference type="RefSeq" id="WP_192534894.1">
    <property type="nucleotide sequence ID" value="NZ_JACZHT010000008.1"/>
</dbReference>
<dbReference type="PROSITE" id="PS51123">
    <property type="entry name" value="OMPA_2"/>
    <property type="match status" value="1"/>
</dbReference>
<dbReference type="PANTHER" id="PTHR30329:SF21">
    <property type="entry name" value="LIPOPROTEIN YIAD-RELATED"/>
    <property type="match status" value="1"/>
</dbReference>
<dbReference type="InterPro" id="IPR011250">
    <property type="entry name" value="OMP/PagP_B-barrel"/>
</dbReference>
<dbReference type="Proteomes" id="UP000631034">
    <property type="component" value="Unassembled WGS sequence"/>
</dbReference>
<keyword evidence="9" id="KW-0998">Cell outer membrane</keyword>
<dbReference type="GO" id="GO:0046930">
    <property type="term" value="C:pore complex"/>
    <property type="evidence" value="ECO:0007669"/>
    <property type="project" value="UniProtKB-KW"/>
</dbReference>
<name>A0A8J6Z179_9PROT</name>
<evidence type="ECO:0000256" key="3">
    <source>
        <dbReference type="ARBA" id="ARBA00022452"/>
    </source>
</evidence>
<keyword evidence="4" id="KW-0812">Transmembrane</keyword>
<reference evidence="13" key="1">
    <citation type="submission" date="2020-10" db="EMBL/GenBank/DDBJ databases">
        <title>Genome sequence of the unusual species of purple photosynthetic bacteria, Phaeovibrio sulfidiphilus DSM 23193, type strain.</title>
        <authorList>
            <person name="Kyndt J.A."/>
            <person name="Meyer T.E."/>
        </authorList>
    </citation>
    <scope>NUCLEOTIDE SEQUENCE</scope>
    <source>
        <strain evidence="13">DSM 23193</strain>
    </source>
</reference>
<dbReference type="Gene3D" id="2.40.160.20">
    <property type="match status" value="1"/>
</dbReference>
<evidence type="ECO:0000256" key="10">
    <source>
        <dbReference type="PROSITE-ProRule" id="PRU00473"/>
    </source>
</evidence>
<comment type="subcellular location">
    <subcellularLocation>
        <location evidence="1">Cell outer membrane</location>
        <topology evidence="1">Multi-pass membrane protein</topology>
    </subcellularLocation>
</comment>
<dbReference type="GO" id="GO:0006811">
    <property type="term" value="P:monoatomic ion transport"/>
    <property type="evidence" value="ECO:0007669"/>
    <property type="project" value="UniProtKB-KW"/>
</dbReference>
<dbReference type="Pfam" id="PF00691">
    <property type="entry name" value="OmpA"/>
    <property type="match status" value="1"/>
</dbReference>
<keyword evidence="6" id="KW-0406">Ion transport</keyword>
<dbReference type="PRINTS" id="PR01021">
    <property type="entry name" value="OMPADOMAIN"/>
</dbReference>
<organism evidence="13 14">
    <name type="scientific">Phaeovibrio sulfidiphilus</name>
    <dbReference type="NCBI Taxonomy" id="1220600"/>
    <lineage>
        <taxon>Bacteria</taxon>
        <taxon>Pseudomonadati</taxon>
        <taxon>Pseudomonadota</taxon>
        <taxon>Alphaproteobacteria</taxon>
        <taxon>Rhodospirillales</taxon>
        <taxon>Rhodospirillaceae</taxon>
        <taxon>Phaeovibrio</taxon>
    </lineage>
</organism>
<dbReference type="InterPro" id="IPR027385">
    <property type="entry name" value="Beta-barrel_OMP"/>
</dbReference>
<keyword evidence="5 11" id="KW-0732">Signal</keyword>
<dbReference type="Gene3D" id="3.30.1330.60">
    <property type="entry name" value="OmpA-like domain"/>
    <property type="match status" value="1"/>
</dbReference>
<keyword evidence="14" id="KW-1185">Reference proteome</keyword>
<evidence type="ECO:0000256" key="5">
    <source>
        <dbReference type="ARBA" id="ARBA00022729"/>
    </source>
</evidence>
<accession>A0A8J6Z179</accession>
<feature type="chain" id="PRO_5035151360" evidence="11">
    <location>
        <begin position="22"/>
        <end position="337"/>
    </location>
</feature>
<dbReference type="PRINTS" id="PR01023">
    <property type="entry name" value="NAFLGMOTY"/>
</dbReference>
<dbReference type="SUPFAM" id="SSF56925">
    <property type="entry name" value="OMPA-like"/>
    <property type="match status" value="1"/>
</dbReference>
<feature type="domain" description="OmpA-like" evidence="12">
    <location>
        <begin position="223"/>
        <end position="337"/>
    </location>
</feature>